<evidence type="ECO:0000259" key="10">
    <source>
        <dbReference type="Pfam" id="PF20258"/>
    </source>
</evidence>
<dbReference type="InterPro" id="IPR014729">
    <property type="entry name" value="Rossmann-like_a/b/a_fold"/>
</dbReference>
<keyword evidence="7" id="KW-1015">Disulfide bond</keyword>
<reference evidence="12 13" key="2">
    <citation type="submission" date="2021-05" db="EMBL/GenBank/DDBJ databases">
        <title>Ecology and evolution of chlamydial symbionts of arthropods.</title>
        <authorList>
            <person name="Halter T."/>
            <person name="Sixt B.S."/>
            <person name="Toenshoff E.R."/>
            <person name="Koestlbacher S."/>
            <person name="Schulz F."/>
            <person name="Kostanjsek R."/>
            <person name="Collingro A."/>
            <person name="Hendrickx F."/>
            <person name="Horn M."/>
        </authorList>
    </citation>
    <scope>NUCLEOTIDE SEQUENCE [LARGE SCALE GENOMIC DNA]</scope>
    <source>
        <strain evidence="12 13">15C</strain>
    </source>
</reference>
<feature type="region of interest" description="Interaction with target base in tRNA" evidence="9">
    <location>
        <begin position="97"/>
        <end position="99"/>
    </location>
</feature>
<feature type="domain" description="tRNA-specific 2-thiouridylase MnmA-like central" evidence="11">
    <location>
        <begin position="205"/>
        <end position="267"/>
    </location>
</feature>
<keyword evidence="5 9" id="KW-0067">ATP-binding</keyword>
<dbReference type="SUPFAM" id="SSF52402">
    <property type="entry name" value="Adenine nucleotide alpha hydrolases-like"/>
    <property type="match status" value="1"/>
</dbReference>
<dbReference type="InterPro" id="IPR023382">
    <property type="entry name" value="MnmA-like_central_sf"/>
</dbReference>
<gene>
    <name evidence="9" type="primary">mnmA</name>
    <name evidence="12" type="ORF">RHAB15C_0000290</name>
</gene>
<dbReference type="Gene3D" id="2.40.30.10">
    <property type="entry name" value="Translation factors"/>
    <property type="match status" value="1"/>
</dbReference>
<dbReference type="InterPro" id="IPR046885">
    <property type="entry name" value="MnmA-like_C"/>
</dbReference>
<feature type="binding site" evidence="9">
    <location>
        <position position="37"/>
    </location>
    <ligand>
        <name>ATP</name>
        <dbReference type="ChEBI" id="CHEBI:30616"/>
    </ligand>
</feature>
<evidence type="ECO:0000313" key="13">
    <source>
        <dbReference type="Proteomes" id="UP000822862"/>
    </source>
</evidence>
<feature type="active site" description="Cysteine persulfide intermediate" evidence="9">
    <location>
        <position position="197"/>
    </location>
</feature>
<feature type="site" description="Interaction with tRNA" evidence="9">
    <location>
        <position position="338"/>
    </location>
</feature>
<dbReference type="Pfam" id="PF20259">
    <property type="entry name" value="tRNA_Me_trans_M"/>
    <property type="match status" value="1"/>
</dbReference>
<evidence type="ECO:0000256" key="9">
    <source>
        <dbReference type="HAMAP-Rule" id="MF_00144"/>
    </source>
</evidence>
<proteinExistence type="inferred from homology"/>
<dbReference type="Proteomes" id="UP000822862">
    <property type="component" value="Chromosome"/>
</dbReference>
<evidence type="ECO:0000256" key="2">
    <source>
        <dbReference type="ARBA" id="ARBA00022679"/>
    </source>
</evidence>
<comment type="subcellular location">
    <subcellularLocation>
        <location evidence="9">Cytoplasm</location>
    </subcellularLocation>
</comment>
<evidence type="ECO:0000256" key="1">
    <source>
        <dbReference type="ARBA" id="ARBA00022555"/>
    </source>
</evidence>
<comment type="similarity">
    <text evidence="9">Belongs to the MnmA/TRMU family.</text>
</comment>
<feature type="domain" description="tRNA-specific 2-thiouridylase MnmA-like C-terminal" evidence="10">
    <location>
        <begin position="279"/>
        <end position="354"/>
    </location>
</feature>
<keyword evidence="3 9" id="KW-0819">tRNA processing</keyword>
<feature type="active site" description="Nucleophile" evidence="9">
    <location>
        <position position="102"/>
    </location>
</feature>
<dbReference type="HAMAP" id="MF_00144">
    <property type="entry name" value="tRNA_thiouridyl_MnmA"/>
    <property type="match status" value="1"/>
</dbReference>
<feature type="binding site" evidence="9">
    <location>
        <begin position="11"/>
        <end position="18"/>
    </location>
    <ligand>
        <name>ATP</name>
        <dbReference type="ChEBI" id="CHEBI:30616"/>
    </ligand>
</feature>
<dbReference type="GO" id="GO:0103016">
    <property type="term" value="F:tRNA-uridine 2-sulfurtransferase activity"/>
    <property type="evidence" value="ECO:0007669"/>
    <property type="project" value="UniProtKB-EC"/>
</dbReference>
<comment type="function">
    <text evidence="9">Catalyzes the 2-thiolation of uridine at the wobble position (U34) of tRNA, leading to the formation of s(2)U34.</text>
</comment>
<dbReference type="PANTHER" id="PTHR11933">
    <property type="entry name" value="TRNA 5-METHYLAMINOMETHYL-2-THIOURIDYLATE -METHYLTRANSFERASE"/>
    <property type="match status" value="1"/>
</dbReference>
<dbReference type="InterPro" id="IPR046884">
    <property type="entry name" value="MnmA-like_central"/>
</dbReference>
<dbReference type="EMBL" id="CP075585">
    <property type="protein sequence ID" value="QZA58417.1"/>
    <property type="molecule type" value="Genomic_DNA"/>
</dbReference>
<dbReference type="NCBIfam" id="TIGR00420">
    <property type="entry name" value="trmU"/>
    <property type="match status" value="1"/>
</dbReference>
<feature type="binding site" evidence="9">
    <location>
        <position position="126"/>
    </location>
    <ligand>
        <name>ATP</name>
        <dbReference type="ChEBI" id="CHEBI:30616"/>
    </ligand>
</feature>
<protein>
    <recommendedName>
        <fullName evidence="9">tRNA-specific 2-thiouridylase MnmA</fullName>
        <ecNumber evidence="9">2.8.1.13</ecNumber>
    </recommendedName>
</protein>
<dbReference type="Gene3D" id="3.40.50.620">
    <property type="entry name" value="HUPs"/>
    <property type="match status" value="1"/>
</dbReference>
<dbReference type="EC" id="2.8.1.13" evidence="9"/>
<keyword evidence="4 9" id="KW-0547">Nucleotide-binding</keyword>
<organism evidence="12 13">
    <name type="scientific">Candidatus Rhabdochlamydia porcellionis</name>
    <dbReference type="NCBI Taxonomy" id="225148"/>
    <lineage>
        <taxon>Bacteria</taxon>
        <taxon>Pseudomonadati</taxon>
        <taxon>Chlamydiota</taxon>
        <taxon>Chlamydiia</taxon>
        <taxon>Parachlamydiales</taxon>
        <taxon>Candidatus Rhabdochlamydiaceae</taxon>
        <taxon>Candidatus Rhabdochlamydia</taxon>
    </lineage>
</organism>
<dbReference type="Pfam" id="PF20258">
    <property type="entry name" value="tRNA_Me_trans_C"/>
    <property type="match status" value="1"/>
</dbReference>
<dbReference type="Pfam" id="PF03054">
    <property type="entry name" value="tRNA_Me_trans"/>
    <property type="match status" value="1"/>
</dbReference>
<keyword evidence="1 9" id="KW-0820">tRNA-binding</keyword>
<keyword evidence="2 9" id="KW-0808">Transferase</keyword>
<comment type="caution">
    <text evidence="9">Lacks conserved residue(s) required for the propagation of feature annotation.</text>
</comment>
<evidence type="ECO:0000256" key="6">
    <source>
        <dbReference type="ARBA" id="ARBA00022884"/>
    </source>
</evidence>
<evidence type="ECO:0000256" key="8">
    <source>
        <dbReference type="ARBA" id="ARBA00051542"/>
    </source>
</evidence>
<comment type="catalytic activity">
    <reaction evidence="8 9">
        <text>S-sulfanyl-L-cysteinyl-[protein] + uridine(34) in tRNA + AH2 + ATP = 2-thiouridine(34) in tRNA + L-cysteinyl-[protein] + A + AMP + diphosphate + H(+)</text>
        <dbReference type="Rhea" id="RHEA:47032"/>
        <dbReference type="Rhea" id="RHEA-COMP:10131"/>
        <dbReference type="Rhea" id="RHEA-COMP:11726"/>
        <dbReference type="Rhea" id="RHEA-COMP:11727"/>
        <dbReference type="Rhea" id="RHEA-COMP:11728"/>
        <dbReference type="ChEBI" id="CHEBI:13193"/>
        <dbReference type="ChEBI" id="CHEBI:15378"/>
        <dbReference type="ChEBI" id="CHEBI:17499"/>
        <dbReference type="ChEBI" id="CHEBI:29950"/>
        <dbReference type="ChEBI" id="CHEBI:30616"/>
        <dbReference type="ChEBI" id="CHEBI:33019"/>
        <dbReference type="ChEBI" id="CHEBI:61963"/>
        <dbReference type="ChEBI" id="CHEBI:65315"/>
        <dbReference type="ChEBI" id="CHEBI:87170"/>
        <dbReference type="ChEBI" id="CHEBI:456215"/>
        <dbReference type="EC" id="2.8.1.13"/>
    </reaction>
</comment>
<sequence length="362" mass="41057">MPHMKKIVVVGMSGGVDSSVAALLLKAKGYQVIGLFMKNWDEKDEKGTCLSSSDFEDVQRVCAQIDIPCYTVNFVKEYQESVFSHFLTELKKGYTPNPDILCNREIKFKVFLDKAMSLGADYLATGHYCTIEKEKSFYLHKGRDLNKDQSYFLYTLSQKILEKVLFPIGHLTKQEVRSIALSHNLFTAKKKDSVGICFIGKRNFKKFLLPYLGYQKGAFENTQGRILGYHDGLAYYTIGQRKGLKIGGAGDAWFVVAKDIKRNVIIVEQGLDHPSLYQSELIATDLSWIANFPFQTPYPCSAKIRYRQKDQACIIEKISEGKAFVRFLEPQRAITPRQSIVFYTGNRCLGGGMIEPEAILRL</sequence>
<feature type="region of interest" description="Interaction with tRNA" evidence="9">
    <location>
        <begin position="147"/>
        <end position="149"/>
    </location>
</feature>
<keyword evidence="13" id="KW-1185">Reference proteome</keyword>
<keyword evidence="6 9" id="KW-0694">RNA-binding</keyword>
<feature type="site" description="Interaction with tRNA" evidence="9">
    <location>
        <position position="127"/>
    </location>
</feature>
<evidence type="ECO:0000256" key="5">
    <source>
        <dbReference type="ARBA" id="ARBA00022840"/>
    </source>
</evidence>
<name>A0ABX8Z2T9_9BACT</name>
<feature type="region of interest" description="Interaction with tRNA" evidence="9">
    <location>
        <begin position="305"/>
        <end position="306"/>
    </location>
</feature>
<evidence type="ECO:0000256" key="4">
    <source>
        <dbReference type="ARBA" id="ARBA00022741"/>
    </source>
</evidence>
<evidence type="ECO:0000256" key="3">
    <source>
        <dbReference type="ARBA" id="ARBA00022694"/>
    </source>
</evidence>
<dbReference type="PANTHER" id="PTHR11933:SF5">
    <property type="entry name" value="MITOCHONDRIAL TRNA-SPECIFIC 2-THIOURIDYLASE 1"/>
    <property type="match status" value="1"/>
</dbReference>
<dbReference type="NCBIfam" id="NF001138">
    <property type="entry name" value="PRK00143.1"/>
    <property type="match status" value="1"/>
</dbReference>
<dbReference type="Gene3D" id="2.30.30.280">
    <property type="entry name" value="Adenine nucleotide alpha hydrolases-like domains"/>
    <property type="match status" value="1"/>
</dbReference>
<evidence type="ECO:0000313" key="12">
    <source>
        <dbReference type="EMBL" id="QZA58417.1"/>
    </source>
</evidence>
<evidence type="ECO:0000256" key="7">
    <source>
        <dbReference type="ARBA" id="ARBA00023157"/>
    </source>
</evidence>
<keyword evidence="9" id="KW-0963">Cytoplasm</keyword>
<reference evidence="12 13" key="1">
    <citation type="submission" date="2020-01" db="EMBL/GenBank/DDBJ databases">
        <authorList>
            <person name="Sixt B."/>
            <person name="Schulz F."/>
            <person name="Kostanjsek R."/>
            <person name="Koestlbacher S."/>
            <person name="Collingro A."/>
            <person name="Toenshoff E."/>
            <person name="Horn M."/>
        </authorList>
    </citation>
    <scope>NUCLEOTIDE SEQUENCE [LARGE SCALE GENOMIC DNA]</scope>
    <source>
        <strain evidence="12 13">15C</strain>
    </source>
</reference>
<dbReference type="InterPro" id="IPR004506">
    <property type="entry name" value="MnmA-like"/>
</dbReference>
<evidence type="ECO:0000259" key="11">
    <source>
        <dbReference type="Pfam" id="PF20259"/>
    </source>
</evidence>
<dbReference type="CDD" id="cd01998">
    <property type="entry name" value="MnmA_TRMU-like"/>
    <property type="match status" value="1"/>
</dbReference>
<accession>A0ABX8Z2T9</accession>